<gene>
    <name evidence="1" type="ORF">SDC9_182417</name>
</gene>
<dbReference type="EMBL" id="VSSQ01088216">
    <property type="protein sequence ID" value="MPN34923.1"/>
    <property type="molecule type" value="Genomic_DNA"/>
</dbReference>
<comment type="caution">
    <text evidence="1">The sequence shown here is derived from an EMBL/GenBank/DDBJ whole genome shotgun (WGS) entry which is preliminary data.</text>
</comment>
<accession>A0A645HGW4</accession>
<proteinExistence type="predicted"/>
<organism evidence="1">
    <name type="scientific">bioreactor metagenome</name>
    <dbReference type="NCBI Taxonomy" id="1076179"/>
    <lineage>
        <taxon>unclassified sequences</taxon>
        <taxon>metagenomes</taxon>
        <taxon>ecological metagenomes</taxon>
    </lineage>
</organism>
<dbReference type="AlphaFoldDB" id="A0A645HGW4"/>
<evidence type="ECO:0000313" key="1">
    <source>
        <dbReference type="EMBL" id="MPN34923.1"/>
    </source>
</evidence>
<sequence>MIDNFAYKELNISDVIRFDRKVKLYTYREVSDLVTAGKASFDDFEIREIEGKTFRIKKSDQL</sequence>
<protein>
    <submittedName>
        <fullName evidence="1">Uncharacterized protein</fullName>
    </submittedName>
</protein>
<reference evidence="1" key="1">
    <citation type="submission" date="2019-08" db="EMBL/GenBank/DDBJ databases">
        <authorList>
            <person name="Kucharzyk K."/>
            <person name="Murdoch R.W."/>
            <person name="Higgins S."/>
            <person name="Loffler F."/>
        </authorList>
    </citation>
    <scope>NUCLEOTIDE SEQUENCE</scope>
</reference>
<name>A0A645HGW4_9ZZZZ</name>